<reference evidence="2" key="2">
    <citation type="submission" date="2023-04" db="EMBL/GenBank/DDBJ databases">
        <authorList>
            <person name="Bruccoleri R.E."/>
            <person name="Oakeley E.J."/>
            <person name="Faust A.-M."/>
            <person name="Dessus-Babus S."/>
            <person name="Altorfer M."/>
            <person name="Burckhardt D."/>
            <person name="Oertli M."/>
            <person name="Naumann U."/>
            <person name="Petersen F."/>
            <person name="Wong J."/>
        </authorList>
    </citation>
    <scope>NUCLEOTIDE SEQUENCE</scope>
    <source>
        <strain evidence="2">GSM-AAB239-AS_SAM_17_03QT</strain>
        <tissue evidence="2">Leaf</tissue>
    </source>
</reference>
<dbReference type="AlphaFoldDB" id="A0AAX6DG26"/>
<comment type="caution">
    <text evidence="2">The sequence shown here is derived from an EMBL/GenBank/DDBJ whole genome shotgun (WGS) entry which is preliminary data.</text>
</comment>
<proteinExistence type="predicted"/>
<keyword evidence="3" id="KW-1185">Reference proteome</keyword>
<dbReference type="EMBL" id="JANAVB010045020">
    <property type="protein sequence ID" value="KAJ6790675.1"/>
    <property type="molecule type" value="Genomic_DNA"/>
</dbReference>
<dbReference type="InterPro" id="IPR025952">
    <property type="entry name" value="R3H-assoc_dom"/>
</dbReference>
<feature type="domain" description="R3H-associated N-terminal" evidence="1">
    <location>
        <begin position="71"/>
        <end position="192"/>
    </location>
</feature>
<evidence type="ECO:0000313" key="3">
    <source>
        <dbReference type="Proteomes" id="UP001140949"/>
    </source>
</evidence>
<gene>
    <name evidence="2" type="ORF">M6B38_247490</name>
</gene>
<protein>
    <submittedName>
        <fullName evidence="2">R3H domain-containing protein 4</fullName>
    </submittedName>
</protein>
<reference evidence="2" key="1">
    <citation type="journal article" date="2023" name="GigaByte">
        <title>Genome assembly of the bearded iris, Iris pallida Lam.</title>
        <authorList>
            <person name="Bruccoleri R.E."/>
            <person name="Oakeley E.J."/>
            <person name="Faust A.M.E."/>
            <person name="Altorfer M."/>
            <person name="Dessus-Babus S."/>
            <person name="Burckhardt D."/>
            <person name="Oertli M."/>
            <person name="Naumann U."/>
            <person name="Petersen F."/>
            <person name="Wong J."/>
        </authorList>
    </citation>
    <scope>NUCLEOTIDE SEQUENCE</scope>
    <source>
        <strain evidence="2">GSM-AAB239-AS_SAM_17_03QT</strain>
    </source>
</reference>
<dbReference type="PANTHER" id="PTHR32019">
    <property type="entry name" value="R3H DOMAIN-CONTAINING PROTEIN 4"/>
    <property type="match status" value="1"/>
</dbReference>
<sequence>MCCPLIYCSSQTQQNTEPEEKKSQKKKRKEILHFPSFFLMATADFLYREDEILSSSIFDQLKGGNAKARGRLIERKIDVLEGLAGKVSNRRSRRWLNDRILIELVPRLNVEEIRGLFAPPPFGDDTPLSAFCMTNVGEWDAFRNVDMDGEARMIGSLEKFPIKREDRVDNDKAAALKAWHRVDCRTREALRRNFLSDLVGGYEECLRSFITDSGDGDVLVLHVQDPFHRLLLHGVCEYYNLISVTVSTTRGGRLLKMTRIKKKLGSREIPPKITLASFLKMAKEGAL</sequence>
<evidence type="ECO:0000313" key="2">
    <source>
        <dbReference type="EMBL" id="KAJ6790675.1"/>
    </source>
</evidence>
<dbReference type="InterPro" id="IPR036867">
    <property type="entry name" value="R3H_dom_sf"/>
</dbReference>
<dbReference type="SUPFAM" id="SSF82708">
    <property type="entry name" value="R3H domain"/>
    <property type="match status" value="1"/>
</dbReference>
<dbReference type="Pfam" id="PF13902">
    <property type="entry name" value="R3H-assoc"/>
    <property type="match status" value="1"/>
</dbReference>
<evidence type="ECO:0000259" key="1">
    <source>
        <dbReference type="Pfam" id="PF13902"/>
    </source>
</evidence>
<name>A0AAX6DG26_IRIPA</name>
<dbReference type="GO" id="GO:0003676">
    <property type="term" value="F:nucleic acid binding"/>
    <property type="evidence" value="ECO:0007669"/>
    <property type="project" value="InterPro"/>
</dbReference>
<dbReference type="PANTHER" id="PTHR32019:SF2">
    <property type="entry name" value="R3H DOMAIN-CONTAINING PROTEIN 4"/>
    <property type="match status" value="1"/>
</dbReference>
<accession>A0AAX6DG26</accession>
<dbReference type="InterPro" id="IPR039629">
    <property type="entry name" value="R3HDM4"/>
</dbReference>
<dbReference type="Proteomes" id="UP001140949">
    <property type="component" value="Unassembled WGS sequence"/>
</dbReference>
<organism evidence="2 3">
    <name type="scientific">Iris pallida</name>
    <name type="common">Sweet iris</name>
    <dbReference type="NCBI Taxonomy" id="29817"/>
    <lineage>
        <taxon>Eukaryota</taxon>
        <taxon>Viridiplantae</taxon>
        <taxon>Streptophyta</taxon>
        <taxon>Embryophyta</taxon>
        <taxon>Tracheophyta</taxon>
        <taxon>Spermatophyta</taxon>
        <taxon>Magnoliopsida</taxon>
        <taxon>Liliopsida</taxon>
        <taxon>Asparagales</taxon>
        <taxon>Iridaceae</taxon>
        <taxon>Iridoideae</taxon>
        <taxon>Irideae</taxon>
        <taxon>Iris</taxon>
    </lineage>
</organism>